<dbReference type="InterPro" id="IPR041203">
    <property type="entry name" value="Bact_A2M_MG5"/>
</dbReference>
<dbReference type="RefSeq" id="WP_187257448.1">
    <property type="nucleotide sequence ID" value="NZ_JBHULF010000006.1"/>
</dbReference>
<comment type="similarity">
    <text evidence="1">Belongs to the protease inhibitor I39 (alpha-2-macroglobulin) family. Bacterial alpha-2-macroglobulin subfamily.</text>
</comment>
<dbReference type="InterPro" id="IPR002890">
    <property type="entry name" value="MG2"/>
</dbReference>
<dbReference type="Gene3D" id="2.60.40.3710">
    <property type="match status" value="1"/>
</dbReference>
<feature type="chain" id="PRO_5045364679" description="Alpha-2-macroglobulin family protein" evidence="3">
    <location>
        <begin position="25"/>
        <end position="1794"/>
    </location>
</feature>
<feature type="domain" description="Alpha-2-macroglobulin bait region" evidence="4">
    <location>
        <begin position="924"/>
        <end position="1062"/>
    </location>
</feature>
<dbReference type="InterPro" id="IPR051802">
    <property type="entry name" value="YfhM-like"/>
</dbReference>
<dbReference type="Pfam" id="PF07703">
    <property type="entry name" value="A2M_BRD"/>
    <property type="match status" value="1"/>
</dbReference>
<gene>
    <name evidence="6" type="ORF">BC349_13790</name>
</gene>
<evidence type="ECO:0000259" key="4">
    <source>
        <dbReference type="SMART" id="SM01359"/>
    </source>
</evidence>
<evidence type="ECO:0000259" key="5">
    <source>
        <dbReference type="SMART" id="SM01360"/>
    </source>
</evidence>
<dbReference type="InterPro" id="IPR008930">
    <property type="entry name" value="Terpenoid_cyclase/PrenylTrfase"/>
</dbReference>
<dbReference type="InterPro" id="IPR041246">
    <property type="entry name" value="Bact_MG10"/>
</dbReference>
<dbReference type="Pfam" id="PF17962">
    <property type="entry name" value="bMG6"/>
    <property type="match status" value="1"/>
</dbReference>
<dbReference type="Pfam" id="PF11974">
    <property type="entry name" value="bMG3"/>
    <property type="match status" value="1"/>
</dbReference>
<feature type="domain" description="Alpha-2-macroglobulin" evidence="5">
    <location>
        <begin position="1126"/>
        <end position="1214"/>
    </location>
</feature>
<evidence type="ECO:0000256" key="2">
    <source>
        <dbReference type="ARBA" id="ARBA00022729"/>
    </source>
</evidence>
<dbReference type="Gene3D" id="2.60.40.1930">
    <property type="match status" value="1"/>
</dbReference>
<dbReference type="InterPro" id="IPR011625">
    <property type="entry name" value="A2M_N_BRD"/>
</dbReference>
<feature type="signal peptide" evidence="3">
    <location>
        <begin position="1"/>
        <end position="24"/>
    </location>
</feature>
<keyword evidence="2 3" id="KW-0732">Signal</keyword>
<dbReference type="Pfam" id="PF17972">
    <property type="entry name" value="bMG5"/>
    <property type="match status" value="1"/>
</dbReference>
<dbReference type="InterPro" id="IPR047565">
    <property type="entry name" value="Alpha-macroglob_thiol-ester_cl"/>
</dbReference>
<proteinExistence type="inferred from homology"/>
<protein>
    <recommendedName>
        <fullName evidence="8">Alpha-2-macroglobulin family protein</fullName>
    </recommendedName>
</protein>
<dbReference type="SUPFAM" id="SSF48239">
    <property type="entry name" value="Terpenoid cyclases/Protein prenyltransferases"/>
    <property type="match status" value="1"/>
</dbReference>
<reference evidence="6 7" key="1">
    <citation type="submission" date="2016-07" db="EMBL/GenBank/DDBJ databases">
        <title>Genome analysis of Flavihumibacter stibioxidans YS-17.</title>
        <authorList>
            <person name="Shi K."/>
            <person name="Han Y."/>
            <person name="Wang G."/>
        </authorList>
    </citation>
    <scope>NUCLEOTIDE SEQUENCE [LARGE SCALE GENOMIC DNA]</scope>
    <source>
        <strain evidence="6 7">YS-17</strain>
    </source>
</reference>
<sequence>MPTRSLHRLSLFLILFSFACNRSAVELEYTNADKEVQPLQNLVFRFNHPLVTDSLVNRWDSTEYIRFEPAIPGRFRWESPSQLVFSPARPLAPATTYSATLTRLILAGSTYNGIDKADAIRFHTPLLALESGNITWVLQGEGSRQAIPQVDLLFNYKVSPASVKDLLEIEVDGKAVGYSLLTASPDNKITIRLTDVKASDRDQDISIRLGKGILPEGGSNPSTEDLVSKSVIPSPFVLVINSIETEHDGTTGKVWIKTSQQVDENSLKDLVKIDPAIKFRTELTDDGFLISSDQFSTEKSYQLTLKKGIRGLIGGQLREEYENNIAFGQLEPSISFVNGKASYLSAEGARNIEVKIINVPKIKVVVSKIYESNLLAARNFGYYPKESGNDENYYDEGGDYIMGDVLYEKEIETRSLPKQGGSHLFRFNLEDRVPELKGSYHIRIRSADDYWVNDNRFVSLSDIGLIVKEGRDKIFVFANSIKSAQALKEVNVVAYGANNQVLGLGTTNADGVAEISYARKELAGFKPAMVIAKTVTDFNYMLFNNTAVNTSRFEVGGKTLNTTGLDAFVYGERDIYRPGEKLNFALVVRDYQWKIPGEIPLKFKFLFPTGKEMKSFRKNLNRQGSTDGSIDIPVAAITGTYTLEVYSGNDVLLASSPFMIEEFVPDRIRVTAKLDKTTLLPGEKAGLQVNAVNFFGPPAANRNYETEIQVKQKLFSPKKYKQYNFNLTNQNSFFDKKLVEGKTDENGNAGLVYEVPDIYRNIGLLQANFYTTVFDETGRSVSRKSSADIYTQPVFFGIGDNGYDYFPLNQAVKFPLLALDKQEKVLSGVSAKVEVIKHEYRTVLSRSGDYFRYDSQPEDKVVASVTTSVSGENTSYSFVPRSPGNYEIRISIPGAGAYVSRSFYSYGYWGGDNNSFEVNTEGQIDIETDKAAYAAGETVKLLFKTPFSGRMLVTMEQDKVLSYRYVDVDKRSAALELPLTSEHLPNVYITATLIKPHEVSDIPLTVAHGFSNITVEDKRKQMPVEIIASESVRSRTRQKVKVKAPAGSMVTLAAVDNGVLQVTGFSTPDPYQYFYAQRALAVNAFDLYPLLFHEIRGVRSSTGGDGDLRMDQRVNPMPNKRVKILSYWSGLAVANGSGEASFEFDIPQFSGEVRLMAVAHKDDRFNSAEKNMKVADPVVLSTALPRFLSPGDSIVVPVTLTNTTAKPFNARTTIKVTGPLVAVSQQQQDVNIGANGETRVTFTVIAKPAVGTGKVVIETQGGGEKFSETTDITVRPASTLQKMTGSGVLSANSSGTVNIATADFLPASLQYRLVVSRSPALELATQLSSLVQYPYGCTEQTVSAAFPQLYFADLADLMQKEKASAAGAASNVSEAIRKIKMRQLYNGAITLWDDAGTEHWWTSVYAAHFLVEAKKAGYDVDRSLLETLLGYLGYRLGVRSAINYYYNRNQQKKIAPKEVAYSLYVLALAGRSNIASMNYYKARPDLLSLDSKYLLAAAYAIAGDKARFRELLPTSFSGEESVAQSGGSFYSDIRDEAVALNALLEVDPANAQVPVMAKHVVAKFRQRSWYSTQESAFGFLAIGKLAARAARTSVSADILVNGKQVAKLGNNSIKLSSKSLGGNSVTINTKGNGPLYYWWESEGISQSGAYKEEDNFLKIRRRYFDRNGNVISSNRFRQNDIVIVQLTLEKSYSGTLENIVLTDLLPAGFEIENPRTKDIPGMDWIRDAESPVSLDVRDDRIHLFVDAGKNRQVYYYAVRAVSPGVFQVGPASADAMYNSEFHSYHGAGKVVVER</sequence>
<dbReference type="Pfam" id="PF01835">
    <property type="entry name" value="MG2"/>
    <property type="match status" value="1"/>
</dbReference>
<accession>A0ABR7MC49</accession>
<dbReference type="InterPro" id="IPR001599">
    <property type="entry name" value="Macroglobln_a2"/>
</dbReference>
<comment type="caution">
    <text evidence="6">The sequence shown here is derived from an EMBL/GenBank/DDBJ whole genome shotgun (WGS) entry which is preliminary data.</text>
</comment>
<dbReference type="Gene3D" id="2.60.40.10">
    <property type="entry name" value="Immunoglobulins"/>
    <property type="match status" value="1"/>
</dbReference>
<dbReference type="InterPro" id="IPR021868">
    <property type="entry name" value="Alpha_2_Macroglob_MG3"/>
</dbReference>
<organism evidence="6 7">
    <name type="scientific">Flavihumibacter stibioxidans</name>
    <dbReference type="NCBI Taxonomy" id="1834163"/>
    <lineage>
        <taxon>Bacteria</taxon>
        <taxon>Pseudomonadati</taxon>
        <taxon>Bacteroidota</taxon>
        <taxon>Chitinophagia</taxon>
        <taxon>Chitinophagales</taxon>
        <taxon>Chitinophagaceae</taxon>
        <taxon>Flavihumibacter</taxon>
    </lineage>
</organism>
<dbReference type="EMBL" id="MBUA01000027">
    <property type="protein sequence ID" value="MBC6492128.1"/>
    <property type="molecule type" value="Genomic_DNA"/>
</dbReference>
<dbReference type="PROSITE" id="PS51257">
    <property type="entry name" value="PROKAR_LIPOPROTEIN"/>
    <property type="match status" value="1"/>
</dbReference>
<dbReference type="PANTHER" id="PTHR40094">
    <property type="entry name" value="ALPHA-2-MACROGLOBULIN HOMOLOG"/>
    <property type="match status" value="1"/>
</dbReference>
<evidence type="ECO:0000313" key="6">
    <source>
        <dbReference type="EMBL" id="MBC6492128.1"/>
    </source>
</evidence>
<dbReference type="Pfam" id="PF17973">
    <property type="entry name" value="bMG10"/>
    <property type="match status" value="1"/>
</dbReference>
<dbReference type="SMART" id="SM01359">
    <property type="entry name" value="A2M_N_2"/>
    <property type="match status" value="1"/>
</dbReference>
<dbReference type="PANTHER" id="PTHR40094:SF1">
    <property type="entry name" value="UBIQUITIN DOMAIN-CONTAINING PROTEIN"/>
    <property type="match status" value="1"/>
</dbReference>
<dbReference type="SMART" id="SM01360">
    <property type="entry name" value="A2M"/>
    <property type="match status" value="1"/>
</dbReference>
<keyword evidence="7" id="KW-1185">Reference proteome</keyword>
<evidence type="ECO:0000313" key="7">
    <source>
        <dbReference type="Proteomes" id="UP000765802"/>
    </source>
</evidence>
<dbReference type="Gene3D" id="1.50.10.20">
    <property type="match status" value="1"/>
</dbReference>
<dbReference type="Pfam" id="PF00207">
    <property type="entry name" value="A2M"/>
    <property type="match status" value="1"/>
</dbReference>
<dbReference type="Proteomes" id="UP000765802">
    <property type="component" value="Unassembled WGS sequence"/>
</dbReference>
<dbReference type="InterPro" id="IPR041462">
    <property type="entry name" value="Bact_A2M_MG6"/>
</dbReference>
<name>A0ABR7MC49_9BACT</name>
<dbReference type="SMART" id="SM01419">
    <property type="entry name" value="Thiol-ester_cl"/>
    <property type="match status" value="1"/>
</dbReference>
<evidence type="ECO:0000256" key="1">
    <source>
        <dbReference type="ARBA" id="ARBA00010556"/>
    </source>
</evidence>
<evidence type="ECO:0000256" key="3">
    <source>
        <dbReference type="SAM" id="SignalP"/>
    </source>
</evidence>
<dbReference type="CDD" id="cd02891">
    <property type="entry name" value="A2M_like"/>
    <property type="match status" value="1"/>
</dbReference>
<dbReference type="InterPro" id="IPR013783">
    <property type="entry name" value="Ig-like_fold"/>
</dbReference>
<evidence type="ECO:0008006" key="8">
    <source>
        <dbReference type="Google" id="ProtNLM"/>
    </source>
</evidence>